<proteinExistence type="predicted"/>
<accession>A0AAD8QIF9</accession>
<evidence type="ECO:0000313" key="4">
    <source>
        <dbReference type="Proteomes" id="UP001231189"/>
    </source>
</evidence>
<protein>
    <submittedName>
        <fullName evidence="3">Uncharacterized protein</fullName>
    </submittedName>
</protein>
<reference evidence="3" key="1">
    <citation type="submission" date="2023-07" db="EMBL/GenBank/DDBJ databases">
        <title>A chromosome-level genome assembly of Lolium multiflorum.</title>
        <authorList>
            <person name="Chen Y."/>
            <person name="Copetti D."/>
            <person name="Kolliker R."/>
            <person name="Studer B."/>
        </authorList>
    </citation>
    <scope>NUCLEOTIDE SEQUENCE</scope>
    <source>
        <strain evidence="3">02402/16</strain>
        <tissue evidence="3">Leaf</tissue>
    </source>
</reference>
<comment type="caution">
    <text evidence="3">The sequence shown here is derived from an EMBL/GenBank/DDBJ whole genome shotgun (WGS) entry which is preliminary data.</text>
</comment>
<feature type="coiled-coil region" evidence="1">
    <location>
        <begin position="209"/>
        <end position="271"/>
    </location>
</feature>
<sequence length="415" mass="45777">MSRPHQLWLFTGKNDKSRVNSADLSADELQNEVRRLTCLSTKDTIVLTSARPPYDFKHLPSEVPVVARCYPLPPESGAVLEDDDDDSEGTEDIQHALEDIDVQEEETAEDDAFLKSRRRKQGSTSFFVDEDDLDLSADDDDDVPLAKRAKLASERAASAKESNPSPAKSTPPSRTGVEKVPLSRVIPPDDASTPPAGRDHPIYATVDAVADFAEQFTRLEAKNSQLRKAVKSSADQVVEANRLAADAKSENALLKEEVNRLKRQMKDDQDGRRAVAAAIDEKEGVLRESIKDLLEAANLTVSRRHQLREDSTADALSLAAESNVQVLKLLQKSKGALSKLYSMIFPKAKLDKTLDEMAEAFLVDPSEPVEVLKRRSLLIGAVLTFQLLMSHGMGSELEEFSKALPIDDENHLVNL</sequence>
<evidence type="ECO:0000313" key="3">
    <source>
        <dbReference type="EMBL" id="KAK1602816.1"/>
    </source>
</evidence>
<dbReference type="AlphaFoldDB" id="A0AAD8QIF9"/>
<gene>
    <name evidence="3" type="ORF">QYE76_017804</name>
</gene>
<keyword evidence="1" id="KW-0175">Coiled coil</keyword>
<dbReference type="Proteomes" id="UP001231189">
    <property type="component" value="Unassembled WGS sequence"/>
</dbReference>
<keyword evidence="4" id="KW-1185">Reference proteome</keyword>
<name>A0AAD8QIF9_LOLMU</name>
<organism evidence="3 4">
    <name type="scientific">Lolium multiflorum</name>
    <name type="common">Italian ryegrass</name>
    <name type="synonym">Lolium perenne subsp. multiflorum</name>
    <dbReference type="NCBI Taxonomy" id="4521"/>
    <lineage>
        <taxon>Eukaryota</taxon>
        <taxon>Viridiplantae</taxon>
        <taxon>Streptophyta</taxon>
        <taxon>Embryophyta</taxon>
        <taxon>Tracheophyta</taxon>
        <taxon>Spermatophyta</taxon>
        <taxon>Magnoliopsida</taxon>
        <taxon>Liliopsida</taxon>
        <taxon>Poales</taxon>
        <taxon>Poaceae</taxon>
        <taxon>BOP clade</taxon>
        <taxon>Pooideae</taxon>
        <taxon>Poodae</taxon>
        <taxon>Poeae</taxon>
        <taxon>Poeae Chloroplast Group 2 (Poeae type)</taxon>
        <taxon>Loliodinae</taxon>
        <taxon>Loliinae</taxon>
        <taxon>Lolium</taxon>
    </lineage>
</organism>
<evidence type="ECO:0000256" key="1">
    <source>
        <dbReference type="SAM" id="Coils"/>
    </source>
</evidence>
<feature type="compositionally biased region" description="Polar residues" evidence="2">
    <location>
        <begin position="160"/>
        <end position="173"/>
    </location>
</feature>
<evidence type="ECO:0000256" key="2">
    <source>
        <dbReference type="SAM" id="MobiDB-lite"/>
    </source>
</evidence>
<feature type="region of interest" description="Disordered" evidence="2">
    <location>
        <begin position="151"/>
        <end position="200"/>
    </location>
</feature>
<dbReference type="EMBL" id="JAUUTY010000179">
    <property type="protein sequence ID" value="KAK1602816.1"/>
    <property type="molecule type" value="Genomic_DNA"/>
</dbReference>